<evidence type="ECO:0000256" key="1">
    <source>
        <dbReference type="SAM" id="SignalP"/>
    </source>
</evidence>
<evidence type="ECO:0000313" key="2">
    <source>
        <dbReference type="EMBL" id="KIY64474.1"/>
    </source>
</evidence>
<name>A0A0D7B2S7_9AGAR</name>
<keyword evidence="1" id="KW-0732">Signal</keyword>
<proteinExistence type="predicted"/>
<keyword evidence="3" id="KW-1185">Reference proteome</keyword>
<dbReference type="OrthoDB" id="3010635at2759"/>
<protein>
    <submittedName>
        <fullName evidence="2">Uncharacterized protein</fullName>
    </submittedName>
</protein>
<accession>A0A0D7B2S7</accession>
<sequence>MFALSTIFIASLAALSASAMPFEQVAKLLPRDVVHIGLDEHAREFVAYKRDGSLYGRYPVDNGFNTPVKRDASCGDLPVDQAQSMPGWQAIEDYANDNWGKGSRKIVTNPSEYLSQPAQVCITDEVIELSFEGDPTCQTHKTTTEGKLVGTSGTVAIEVDQGFNTDTSYTVSQASTLGIDTTLSATVGIPEVADVTTSLTVSTSITDTLSSTFDVSYNDVSKVTITMQAPEGKSCTAVSETKTCNMQAKGSARYLATGWVWFNYDDETEGHYKWAANIDNIITNQDERSTFADFHGSMSSDTKTAYQGTCE</sequence>
<feature type="chain" id="PRO_5002316603" evidence="1">
    <location>
        <begin position="20"/>
        <end position="311"/>
    </location>
</feature>
<gene>
    <name evidence="2" type="ORF">CYLTODRAFT_358413</name>
</gene>
<organism evidence="2 3">
    <name type="scientific">Cylindrobasidium torrendii FP15055 ss-10</name>
    <dbReference type="NCBI Taxonomy" id="1314674"/>
    <lineage>
        <taxon>Eukaryota</taxon>
        <taxon>Fungi</taxon>
        <taxon>Dikarya</taxon>
        <taxon>Basidiomycota</taxon>
        <taxon>Agaricomycotina</taxon>
        <taxon>Agaricomycetes</taxon>
        <taxon>Agaricomycetidae</taxon>
        <taxon>Agaricales</taxon>
        <taxon>Marasmiineae</taxon>
        <taxon>Physalacriaceae</taxon>
        <taxon>Cylindrobasidium</taxon>
    </lineage>
</organism>
<feature type="signal peptide" evidence="1">
    <location>
        <begin position="1"/>
        <end position="19"/>
    </location>
</feature>
<dbReference type="Proteomes" id="UP000054007">
    <property type="component" value="Unassembled WGS sequence"/>
</dbReference>
<dbReference type="AlphaFoldDB" id="A0A0D7B2S7"/>
<reference evidence="2 3" key="1">
    <citation type="journal article" date="2015" name="Fungal Genet. Biol.">
        <title>Evolution of novel wood decay mechanisms in Agaricales revealed by the genome sequences of Fistulina hepatica and Cylindrobasidium torrendii.</title>
        <authorList>
            <person name="Floudas D."/>
            <person name="Held B.W."/>
            <person name="Riley R."/>
            <person name="Nagy L.G."/>
            <person name="Koehler G."/>
            <person name="Ransdell A.S."/>
            <person name="Younus H."/>
            <person name="Chow J."/>
            <person name="Chiniquy J."/>
            <person name="Lipzen A."/>
            <person name="Tritt A."/>
            <person name="Sun H."/>
            <person name="Haridas S."/>
            <person name="LaButti K."/>
            <person name="Ohm R.A."/>
            <person name="Kues U."/>
            <person name="Blanchette R.A."/>
            <person name="Grigoriev I.V."/>
            <person name="Minto R.E."/>
            <person name="Hibbett D.S."/>
        </authorList>
    </citation>
    <scope>NUCLEOTIDE SEQUENCE [LARGE SCALE GENOMIC DNA]</scope>
    <source>
        <strain evidence="2 3">FP15055 ss-10</strain>
    </source>
</reference>
<dbReference type="EMBL" id="KN880634">
    <property type="protein sequence ID" value="KIY64474.1"/>
    <property type="molecule type" value="Genomic_DNA"/>
</dbReference>
<evidence type="ECO:0000313" key="3">
    <source>
        <dbReference type="Proteomes" id="UP000054007"/>
    </source>
</evidence>